<dbReference type="EMBL" id="JAATWM020000022">
    <property type="protein sequence ID" value="KAF9875399.1"/>
    <property type="molecule type" value="Genomic_DNA"/>
</dbReference>
<dbReference type="Gene3D" id="3.90.550.20">
    <property type="match status" value="1"/>
</dbReference>
<organism evidence="1 2">
    <name type="scientific">Colletotrichum karsti</name>
    <dbReference type="NCBI Taxonomy" id="1095194"/>
    <lineage>
        <taxon>Eukaryota</taxon>
        <taxon>Fungi</taxon>
        <taxon>Dikarya</taxon>
        <taxon>Ascomycota</taxon>
        <taxon>Pezizomycotina</taxon>
        <taxon>Sordariomycetes</taxon>
        <taxon>Hypocreomycetidae</taxon>
        <taxon>Glomerellales</taxon>
        <taxon>Glomerellaceae</taxon>
        <taxon>Colletotrichum</taxon>
        <taxon>Colletotrichum boninense species complex</taxon>
    </lineage>
</organism>
<evidence type="ECO:0000313" key="2">
    <source>
        <dbReference type="Proteomes" id="UP000781932"/>
    </source>
</evidence>
<reference evidence="1" key="1">
    <citation type="submission" date="2020-03" db="EMBL/GenBank/DDBJ databases">
        <authorList>
            <person name="He L."/>
        </authorList>
    </citation>
    <scope>NUCLEOTIDE SEQUENCE</scope>
    <source>
        <strain evidence="1">CkLH20</strain>
    </source>
</reference>
<dbReference type="GO" id="GO:0016757">
    <property type="term" value="F:glycosyltransferase activity"/>
    <property type="evidence" value="ECO:0007669"/>
    <property type="project" value="InterPro"/>
</dbReference>
<dbReference type="Pfam" id="PF05704">
    <property type="entry name" value="Caps_synth"/>
    <property type="match status" value="1"/>
</dbReference>
<name>A0A9P6LGN1_9PEZI</name>
<dbReference type="GeneID" id="62163010"/>
<sequence>MTSSRVFDIPAEFQDKVRFVEPLDSRSDQEILDDLANPSPVTSEKNIWAFWHAGLHDMPAWCQRNVIGWSRICGPEWTIRVLDTVKDSPSNALNWVKEEDVPKAFAAKTMNGPVGYTGPHSADFLRGICLYQYGGAWMDVGSILFRSIDDLCWNQLADPDSLYQVAAPWAYETNLANHFVASRKGDPFIKRWHELFVFIWKDRTSAEGLSQNPLLANVRENNLDALHARGFLWNWDRPVSQVVDYVAQIVCWNRLSRIQEPNCGFDGAGYYSKHVLLFDALWEDWPAEALIGWNGEELFDLLATRLDADPESEAYQKAYKTVWYLITSSTMQKVTRTGGLTSTKSLGELWDMKENEEKDREPGTFAELMRYGAAHFRHNQKPKYVPPVEAKSIIKKGLLEP</sequence>
<comment type="caution">
    <text evidence="1">The sequence shown here is derived from an EMBL/GenBank/DDBJ whole genome shotgun (WGS) entry which is preliminary data.</text>
</comment>
<dbReference type="SUPFAM" id="SSF53448">
    <property type="entry name" value="Nucleotide-diphospho-sugar transferases"/>
    <property type="match status" value="1"/>
</dbReference>
<reference evidence="1" key="2">
    <citation type="submission" date="2020-11" db="EMBL/GenBank/DDBJ databases">
        <title>Whole genome sequencing of Colletotrichum sp.</title>
        <authorList>
            <person name="Li H."/>
        </authorList>
    </citation>
    <scope>NUCLEOTIDE SEQUENCE</scope>
    <source>
        <strain evidence="1">CkLH20</strain>
    </source>
</reference>
<protein>
    <submittedName>
        <fullName evidence="1">Capsule polysaccharide biosynthesis protein</fullName>
    </submittedName>
</protein>
<dbReference type="RefSeq" id="XP_038744860.1">
    <property type="nucleotide sequence ID" value="XM_038889936.1"/>
</dbReference>
<evidence type="ECO:0000313" key="1">
    <source>
        <dbReference type="EMBL" id="KAF9875399.1"/>
    </source>
</evidence>
<gene>
    <name evidence="1" type="ORF">CkaCkLH20_07219</name>
</gene>
<keyword evidence="2" id="KW-1185">Reference proteome</keyword>
<dbReference type="AlphaFoldDB" id="A0A9P6LGN1"/>
<dbReference type="OrthoDB" id="409543at2759"/>
<proteinExistence type="predicted"/>
<dbReference type="InterPro" id="IPR029044">
    <property type="entry name" value="Nucleotide-diphossugar_trans"/>
</dbReference>
<dbReference type="Proteomes" id="UP000781932">
    <property type="component" value="Unassembled WGS sequence"/>
</dbReference>
<accession>A0A9P6LGN1</accession>
<dbReference type="InterPro" id="IPR008441">
    <property type="entry name" value="AfumC-like_glycosyl_Trfase"/>
</dbReference>